<dbReference type="CDD" id="cd07036">
    <property type="entry name" value="TPP_PYR_E1-PDHc-beta_like"/>
    <property type="match status" value="1"/>
</dbReference>
<keyword evidence="6" id="KW-1185">Reference proteome</keyword>
<dbReference type="Pfam" id="PF02779">
    <property type="entry name" value="Transket_pyr"/>
    <property type="match status" value="1"/>
</dbReference>
<dbReference type="Pfam" id="PF02780">
    <property type="entry name" value="Transketolase_C"/>
    <property type="match status" value="1"/>
</dbReference>
<dbReference type="SUPFAM" id="SSF52518">
    <property type="entry name" value="Thiamin diphosphate-binding fold (THDP-binding)"/>
    <property type="match status" value="1"/>
</dbReference>
<evidence type="ECO:0000256" key="1">
    <source>
        <dbReference type="ARBA" id="ARBA00001964"/>
    </source>
</evidence>
<accession>A0ABV2DD52</accession>
<dbReference type="SUPFAM" id="SSF52922">
    <property type="entry name" value="TK C-terminal domain-like"/>
    <property type="match status" value="1"/>
</dbReference>
<dbReference type="InterPro" id="IPR009014">
    <property type="entry name" value="Transketo_C/PFOR_II"/>
</dbReference>
<dbReference type="Gene3D" id="3.40.50.970">
    <property type="match status" value="1"/>
</dbReference>
<dbReference type="InterPro" id="IPR029061">
    <property type="entry name" value="THDP-binding"/>
</dbReference>
<name>A0ABV2DD52_9HYPH</name>
<keyword evidence="2" id="KW-0560">Oxidoreductase</keyword>
<dbReference type="PANTHER" id="PTHR43257:SF2">
    <property type="entry name" value="PYRUVATE DEHYDROGENASE E1 COMPONENT SUBUNIT BETA"/>
    <property type="match status" value="1"/>
</dbReference>
<evidence type="ECO:0000256" key="3">
    <source>
        <dbReference type="ARBA" id="ARBA00023052"/>
    </source>
</evidence>
<dbReference type="PANTHER" id="PTHR43257">
    <property type="entry name" value="PYRUVATE DEHYDROGENASE E1 COMPONENT BETA SUBUNIT"/>
    <property type="match status" value="1"/>
</dbReference>
<dbReference type="RefSeq" id="WP_354459983.1">
    <property type="nucleotide sequence ID" value="NZ_JBEWSZ010000001.1"/>
</dbReference>
<dbReference type="InterPro" id="IPR033248">
    <property type="entry name" value="Transketolase_C"/>
</dbReference>
<evidence type="ECO:0000313" key="5">
    <source>
        <dbReference type="EMBL" id="MET2827980.1"/>
    </source>
</evidence>
<dbReference type="EMBL" id="JBEWSZ010000001">
    <property type="protein sequence ID" value="MET2827980.1"/>
    <property type="molecule type" value="Genomic_DNA"/>
</dbReference>
<evidence type="ECO:0000259" key="4">
    <source>
        <dbReference type="SMART" id="SM00861"/>
    </source>
</evidence>
<evidence type="ECO:0000313" key="6">
    <source>
        <dbReference type="Proteomes" id="UP001548832"/>
    </source>
</evidence>
<evidence type="ECO:0000256" key="2">
    <source>
        <dbReference type="ARBA" id="ARBA00023002"/>
    </source>
</evidence>
<gene>
    <name evidence="5" type="ORF">ABVQ20_13435</name>
</gene>
<feature type="domain" description="Transketolase-like pyrimidine-binding" evidence="4">
    <location>
        <begin position="4"/>
        <end position="179"/>
    </location>
</feature>
<comment type="caution">
    <text evidence="5">The sequence shown here is derived from an EMBL/GenBank/DDBJ whole genome shotgun (WGS) entry which is preliminary data.</text>
</comment>
<comment type="cofactor">
    <cofactor evidence="1">
        <name>thiamine diphosphate</name>
        <dbReference type="ChEBI" id="CHEBI:58937"/>
    </cofactor>
</comment>
<organism evidence="5 6">
    <name type="scientific">Mesorhizobium shangrilense</name>
    <dbReference type="NCBI Taxonomy" id="460060"/>
    <lineage>
        <taxon>Bacteria</taxon>
        <taxon>Pseudomonadati</taxon>
        <taxon>Pseudomonadota</taxon>
        <taxon>Alphaproteobacteria</taxon>
        <taxon>Hyphomicrobiales</taxon>
        <taxon>Phyllobacteriaceae</taxon>
        <taxon>Mesorhizobium</taxon>
    </lineage>
</organism>
<proteinExistence type="predicted"/>
<dbReference type="SMART" id="SM00861">
    <property type="entry name" value="Transket_pyr"/>
    <property type="match status" value="1"/>
</dbReference>
<dbReference type="Gene3D" id="3.40.50.920">
    <property type="match status" value="1"/>
</dbReference>
<dbReference type="InterPro" id="IPR005475">
    <property type="entry name" value="Transketolase-like_Pyr-bd"/>
</dbReference>
<sequence>MAKIWIRQAVLKALDDAMTDDPSVIVMGEDVAVAGGPFKVTEGLLASHGPERVIDTPISEMAFMGAAVGAAVCGLKPVVEMMFIEFIGVALDQLTTQAATMRYLSRGRLTTPLVVRASAGAGQGFGCQHSQMLDHWFRGTPGLKVAVTSNARTTYGLLRSAIEDPDPVVILEPRVLYAEREEYEFDRDYRIPLGQAEIARPGTDVTLVTCGAMRRVALAAAEASSANVEVIDLLTLWPWDRKTVMESVARTGRLVTLEEAPAGSGWGGDVVSSIAVEAFGKLKAAPHRITLPDAPVPYSGALEARFLPSPAYVAEQVAALVSTNKPPLPWWRNAA</sequence>
<dbReference type="Proteomes" id="UP001548832">
    <property type="component" value="Unassembled WGS sequence"/>
</dbReference>
<protein>
    <submittedName>
        <fullName evidence="5">Transketolase C-terminal domain-containing protein</fullName>
    </submittedName>
</protein>
<keyword evidence="3" id="KW-0786">Thiamine pyrophosphate</keyword>
<reference evidence="5 6" key="1">
    <citation type="submission" date="2024-06" db="EMBL/GenBank/DDBJ databases">
        <authorList>
            <person name="Kim D.-U."/>
        </authorList>
    </citation>
    <scope>NUCLEOTIDE SEQUENCE [LARGE SCALE GENOMIC DNA]</scope>
    <source>
        <strain evidence="5 6">KACC15460</strain>
    </source>
</reference>